<dbReference type="PROSITE" id="PS51257">
    <property type="entry name" value="PROKAR_LIPOPROTEIN"/>
    <property type="match status" value="1"/>
</dbReference>
<proteinExistence type="predicted"/>
<organism evidence="2 3">
    <name type="scientific">Salinibacillus xinjiangensis</name>
    <dbReference type="NCBI Taxonomy" id="1229268"/>
    <lineage>
        <taxon>Bacteria</taxon>
        <taxon>Bacillati</taxon>
        <taxon>Bacillota</taxon>
        <taxon>Bacilli</taxon>
        <taxon>Bacillales</taxon>
        <taxon>Bacillaceae</taxon>
        <taxon>Salinibacillus</taxon>
    </lineage>
</organism>
<keyword evidence="3" id="KW-1185">Reference proteome</keyword>
<evidence type="ECO:0000313" key="3">
    <source>
        <dbReference type="Proteomes" id="UP000480185"/>
    </source>
</evidence>
<dbReference type="EMBL" id="WJNH01000006">
    <property type="protein sequence ID" value="MRG86833.1"/>
    <property type="molecule type" value="Genomic_DNA"/>
</dbReference>
<dbReference type="RefSeq" id="WP_153728736.1">
    <property type="nucleotide sequence ID" value="NZ_WJNH01000006.1"/>
</dbReference>
<name>A0A6G1X752_9BACI</name>
<gene>
    <name evidence="2" type="ORF">GH754_10985</name>
</gene>
<dbReference type="AlphaFoldDB" id="A0A6G1X752"/>
<accession>A0A6G1X752</accession>
<dbReference type="InterPro" id="IPR045956">
    <property type="entry name" value="DUF6376"/>
</dbReference>
<dbReference type="OrthoDB" id="2607309at2"/>
<evidence type="ECO:0000313" key="2">
    <source>
        <dbReference type="EMBL" id="MRG86833.1"/>
    </source>
</evidence>
<dbReference type="Proteomes" id="UP000480185">
    <property type="component" value="Unassembled WGS sequence"/>
</dbReference>
<keyword evidence="1" id="KW-0175">Coiled coil</keyword>
<evidence type="ECO:0000256" key="1">
    <source>
        <dbReference type="SAM" id="Coils"/>
    </source>
</evidence>
<dbReference type="Pfam" id="PF19903">
    <property type="entry name" value="DUF6376"/>
    <property type="match status" value="1"/>
</dbReference>
<sequence>MKKIAGLFILLTILLTGCSLFNEVNESLDYVNETKDYIQTLSDFGAEAPQLIEEANSNPEVEQELQQQLEGLQGEVDQFLQMEPPAVAEDLHQQLVNHSENLETTINQVMENGNIAIEQLENSQLIRTINEINNLLNQLENLQL</sequence>
<evidence type="ECO:0008006" key="4">
    <source>
        <dbReference type="Google" id="ProtNLM"/>
    </source>
</evidence>
<feature type="coiled-coil region" evidence="1">
    <location>
        <begin position="62"/>
        <end position="142"/>
    </location>
</feature>
<protein>
    <recommendedName>
        <fullName evidence="4">Lipoprotein</fullName>
    </recommendedName>
</protein>
<comment type="caution">
    <text evidence="2">The sequence shown here is derived from an EMBL/GenBank/DDBJ whole genome shotgun (WGS) entry which is preliminary data.</text>
</comment>
<reference evidence="2 3" key="1">
    <citation type="submission" date="2019-11" db="EMBL/GenBank/DDBJ databases">
        <authorList>
            <person name="Li J."/>
        </authorList>
    </citation>
    <scope>NUCLEOTIDE SEQUENCE [LARGE SCALE GENOMIC DNA]</scope>
    <source>
        <strain evidence="2 3">J4</strain>
    </source>
</reference>